<feature type="region of interest" description="Disordered" evidence="1">
    <location>
        <begin position="1"/>
        <end position="24"/>
    </location>
</feature>
<feature type="compositionally biased region" description="Low complexity" evidence="1">
    <location>
        <begin position="86"/>
        <end position="116"/>
    </location>
</feature>
<evidence type="ECO:0000256" key="1">
    <source>
        <dbReference type="SAM" id="MobiDB-lite"/>
    </source>
</evidence>
<feature type="compositionally biased region" description="Gly residues" evidence="1">
    <location>
        <begin position="220"/>
        <end position="230"/>
    </location>
</feature>
<keyword evidence="3" id="KW-1185">Reference proteome</keyword>
<gene>
    <name evidence="2" type="ORF">JX265_008916</name>
</gene>
<feature type="compositionally biased region" description="Low complexity" evidence="1">
    <location>
        <begin position="39"/>
        <end position="48"/>
    </location>
</feature>
<evidence type="ECO:0000313" key="2">
    <source>
        <dbReference type="EMBL" id="KAI1862870.1"/>
    </source>
</evidence>
<proteinExistence type="predicted"/>
<comment type="caution">
    <text evidence="2">The sequence shown here is derived from an EMBL/GenBank/DDBJ whole genome shotgun (WGS) entry which is preliminary data.</text>
</comment>
<dbReference type="AlphaFoldDB" id="A0A9P9WGY2"/>
<feature type="compositionally biased region" description="Basic and acidic residues" evidence="1">
    <location>
        <begin position="182"/>
        <end position="205"/>
    </location>
</feature>
<feature type="region of interest" description="Disordered" evidence="1">
    <location>
        <begin position="37"/>
        <end position="230"/>
    </location>
</feature>
<protein>
    <submittedName>
        <fullName evidence="2">Uncharacterized protein</fullName>
    </submittedName>
</protein>
<dbReference type="EMBL" id="JAFIMR010000026">
    <property type="protein sequence ID" value="KAI1862870.1"/>
    <property type="molecule type" value="Genomic_DNA"/>
</dbReference>
<feature type="compositionally biased region" description="Polar residues" evidence="1">
    <location>
        <begin position="147"/>
        <end position="161"/>
    </location>
</feature>
<reference evidence="2" key="1">
    <citation type="submission" date="2021-03" db="EMBL/GenBank/DDBJ databases">
        <title>Revisited historic fungal species revealed as producer of novel bioactive compounds through whole genome sequencing and comparative genomics.</title>
        <authorList>
            <person name="Vignolle G.A."/>
            <person name="Hochenegger N."/>
            <person name="Mach R.L."/>
            <person name="Mach-Aigner A.R."/>
            <person name="Javad Rahimi M."/>
            <person name="Salim K.A."/>
            <person name="Chan C.M."/>
            <person name="Lim L.B.L."/>
            <person name="Cai F."/>
            <person name="Druzhinina I.S."/>
            <person name="U'Ren J.M."/>
            <person name="Derntl C."/>
        </authorList>
    </citation>
    <scope>NUCLEOTIDE SEQUENCE</scope>
    <source>
        <strain evidence="2">TUCIM 5799</strain>
    </source>
</reference>
<accession>A0A9P9WGY2</accession>
<dbReference type="Proteomes" id="UP000829685">
    <property type="component" value="Unassembled WGS sequence"/>
</dbReference>
<sequence>MAGVARQSADRDRQPSGTGGFGGYGVTRVVVVDEDDAQPRGAAAAAGGRDAKKTDRIHRWRAEVDPRDVFCSCSHRLDQGKRSRSGSRSSSSIARSPSSGRCPACGGLADAAAARRNPGDEDDGDGSSRGTSRVRLSIRGLFRRARTPSSAAGASTPTTQMYRREALADDGDDEGSSSDAGRGGDRFSDSDGRGKPRLNLDDTAARLRRAQKLLHAQGKGQSGAGAKPGA</sequence>
<evidence type="ECO:0000313" key="3">
    <source>
        <dbReference type="Proteomes" id="UP000829685"/>
    </source>
</evidence>
<organism evidence="2 3">
    <name type="scientific">Neoarthrinium moseri</name>
    <dbReference type="NCBI Taxonomy" id="1658444"/>
    <lineage>
        <taxon>Eukaryota</taxon>
        <taxon>Fungi</taxon>
        <taxon>Dikarya</taxon>
        <taxon>Ascomycota</taxon>
        <taxon>Pezizomycotina</taxon>
        <taxon>Sordariomycetes</taxon>
        <taxon>Xylariomycetidae</taxon>
        <taxon>Amphisphaeriales</taxon>
        <taxon>Apiosporaceae</taxon>
        <taxon>Neoarthrinium</taxon>
    </lineage>
</organism>
<name>A0A9P9WGY2_9PEZI</name>